<evidence type="ECO:0000313" key="9">
    <source>
        <dbReference type="EMBL" id="EPT04385.1"/>
    </source>
</evidence>
<dbReference type="Proteomes" id="UP000015241">
    <property type="component" value="Unassembled WGS sequence"/>
</dbReference>
<dbReference type="AlphaFoldDB" id="S8G233"/>
<evidence type="ECO:0000313" key="10">
    <source>
        <dbReference type="Proteomes" id="UP000015241"/>
    </source>
</evidence>
<dbReference type="InterPro" id="IPR023395">
    <property type="entry name" value="MCP_dom_sf"/>
</dbReference>
<dbReference type="EMBL" id="KE504127">
    <property type="protein sequence ID" value="EPT04385.1"/>
    <property type="molecule type" value="Genomic_DNA"/>
</dbReference>
<feature type="region of interest" description="Disordered" evidence="8">
    <location>
        <begin position="117"/>
        <end position="140"/>
    </location>
</feature>
<comment type="subcellular location">
    <subcellularLocation>
        <location evidence="1">Membrane</location>
        <topology evidence="1">Multi-pass membrane protein</topology>
    </subcellularLocation>
</comment>
<keyword evidence="7" id="KW-0472">Membrane</keyword>
<dbReference type="OrthoDB" id="77989at2759"/>
<evidence type="ECO:0000256" key="2">
    <source>
        <dbReference type="ARBA" id="ARBA00006375"/>
    </source>
</evidence>
<keyword evidence="6" id="KW-1133">Transmembrane helix</keyword>
<protein>
    <recommendedName>
        <fullName evidence="11">Mitochondrial carrier</fullName>
    </recommendedName>
</protein>
<evidence type="ECO:0000256" key="8">
    <source>
        <dbReference type="SAM" id="MobiDB-lite"/>
    </source>
</evidence>
<dbReference type="Pfam" id="PF00153">
    <property type="entry name" value="Mito_carr"/>
    <property type="match status" value="1"/>
</dbReference>
<dbReference type="InterPro" id="IPR018108">
    <property type="entry name" value="MCP_transmembrane"/>
</dbReference>
<dbReference type="STRING" id="743788.S8G233"/>
<keyword evidence="4" id="KW-0812">Transmembrane</keyword>
<dbReference type="GO" id="GO:0016020">
    <property type="term" value="C:membrane"/>
    <property type="evidence" value="ECO:0007669"/>
    <property type="project" value="UniProtKB-SubCell"/>
</dbReference>
<keyword evidence="5" id="KW-0677">Repeat</keyword>
<evidence type="ECO:0000256" key="3">
    <source>
        <dbReference type="ARBA" id="ARBA00022448"/>
    </source>
</evidence>
<dbReference type="Gene3D" id="1.50.40.10">
    <property type="entry name" value="Mitochondrial carrier domain"/>
    <property type="match status" value="1"/>
</dbReference>
<dbReference type="InterPro" id="IPR050391">
    <property type="entry name" value="Mito_Metabolite_Transporter"/>
</dbReference>
<feature type="compositionally biased region" description="Basic residues" evidence="8">
    <location>
        <begin position="425"/>
        <end position="435"/>
    </location>
</feature>
<dbReference type="eggNOG" id="ENOG502QSA3">
    <property type="taxonomic scope" value="Eukaryota"/>
</dbReference>
<dbReference type="SUPFAM" id="SSF103506">
    <property type="entry name" value="Mitochondrial carrier"/>
    <property type="match status" value="1"/>
</dbReference>
<organism evidence="9 10">
    <name type="scientific">Fomitopsis schrenkii</name>
    <name type="common">Brown rot fungus</name>
    <dbReference type="NCBI Taxonomy" id="2126942"/>
    <lineage>
        <taxon>Eukaryota</taxon>
        <taxon>Fungi</taxon>
        <taxon>Dikarya</taxon>
        <taxon>Basidiomycota</taxon>
        <taxon>Agaricomycotina</taxon>
        <taxon>Agaricomycetes</taxon>
        <taxon>Polyporales</taxon>
        <taxon>Fomitopsis</taxon>
    </lineage>
</organism>
<dbReference type="PANTHER" id="PTHR45618">
    <property type="entry name" value="MITOCHONDRIAL DICARBOXYLATE CARRIER-RELATED"/>
    <property type="match status" value="1"/>
</dbReference>
<reference evidence="9 10" key="1">
    <citation type="journal article" date="2012" name="Science">
        <title>The Paleozoic origin of enzymatic lignin decomposition reconstructed from 31 fungal genomes.</title>
        <authorList>
            <person name="Floudas D."/>
            <person name="Binder M."/>
            <person name="Riley R."/>
            <person name="Barry K."/>
            <person name="Blanchette R.A."/>
            <person name="Henrissat B."/>
            <person name="Martinez A.T."/>
            <person name="Otillar R."/>
            <person name="Spatafora J.W."/>
            <person name="Yadav J.S."/>
            <person name="Aerts A."/>
            <person name="Benoit I."/>
            <person name="Boyd A."/>
            <person name="Carlson A."/>
            <person name="Copeland A."/>
            <person name="Coutinho P.M."/>
            <person name="de Vries R.P."/>
            <person name="Ferreira P."/>
            <person name="Findley K."/>
            <person name="Foster B."/>
            <person name="Gaskell J."/>
            <person name="Glotzer D."/>
            <person name="Gorecki P."/>
            <person name="Heitman J."/>
            <person name="Hesse C."/>
            <person name="Hori C."/>
            <person name="Igarashi K."/>
            <person name="Jurgens J.A."/>
            <person name="Kallen N."/>
            <person name="Kersten P."/>
            <person name="Kohler A."/>
            <person name="Kuees U."/>
            <person name="Kumar T.K.A."/>
            <person name="Kuo A."/>
            <person name="LaButti K."/>
            <person name="Larrondo L.F."/>
            <person name="Lindquist E."/>
            <person name="Ling A."/>
            <person name="Lombard V."/>
            <person name="Lucas S."/>
            <person name="Lundell T."/>
            <person name="Martin R."/>
            <person name="McLaughlin D.J."/>
            <person name="Morgenstern I."/>
            <person name="Morin E."/>
            <person name="Murat C."/>
            <person name="Nagy L.G."/>
            <person name="Nolan M."/>
            <person name="Ohm R.A."/>
            <person name="Patyshakuliyeva A."/>
            <person name="Rokas A."/>
            <person name="Ruiz-Duenas F.J."/>
            <person name="Sabat G."/>
            <person name="Salamov A."/>
            <person name="Samejima M."/>
            <person name="Schmutz J."/>
            <person name="Slot J.C."/>
            <person name="St John F."/>
            <person name="Stenlid J."/>
            <person name="Sun H."/>
            <person name="Sun S."/>
            <person name="Syed K."/>
            <person name="Tsang A."/>
            <person name="Wiebenga A."/>
            <person name="Young D."/>
            <person name="Pisabarro A."/>
            <person name="Eastwood D.C."/>
            <person name="Martin F."/>
            <person name="Cullen D."/>
            <person name="Grigoriev I.V."/>
            <person name="Hibbett D.S."/>
        </authorList>
    </citation>
    <scope>NUCLEOTIDE SEQUENCE</scope>
    <source>
        <strain evidence="10">FP-58527</strain>
    </source>
</reference>
<evidence type="ECO:0000256" key="1">
    <source>
        <dbReference type="ARBA" id="ARBA00004141"/>
    </source>
</evidence>
<evidence type="ECO:0000256" key="5">
    <source>
        <dbReference type="ARBA" id="ARBA00022737"/>
    </source>
</evidence>
<sequence>MTTPPTSLRDFYATPSNAWSFVPANLPGTPENASDLYSSAANSSSYEWSTRTNLNPLFDLSASYGVNEDGVDVKLVLQGLVTAALSSYASQALTMPFEVGKTLLQVQWIPRDTEELISGGPSTFDPVDDEEELSDSSNDNEAYFADPSKLEAEGETLPPPRIADERGYVVRQSVLDEGTTPEYVMPVGYADGTWGMIKQLGRFRSEGWLSLWKGLLTTTVHEALYSSLQPACHTILQYAFAPAFPSLSSTSSSVILPVASHTLAGFILSPLQLVRTRLIIQSSHPRFRTYSGPIDALSHILAEEGGLHGVYLHPHLLIPTLLEHTLRGLIPLTLPALIASYIGFGTQLSPDMHPVLWNVAELLGDFAGSLIMLPIETVRRRLQAQVRGTAKPLRACVEVRPAPYNGVVDALWHIITEERSDRPIQKTHGRRKSKGKAKEGTVEEEEEQRSWLRSTGIGQLYRGLGVRLAVGFTVFVLASLSDKESDGGWAEL</sequence>
<evidence type="ECO:0000256" key="6">
    <source>
        <dbReference type="ARBA" id="ARBA00022989"/>
    </source>
</evidence>
<evidence type="ECO:0008006" key="11">
    <source>
        <dbReference type="Google" id="ProtNLM"/>
    </source>
</evidence>
<keyword evidence="10" id="KW-1185">Reference proteome</keyword>
<dbReference type="FunCoup" id="S8G233">
    <property type="interactions" value="32"/>
</dbReference>
<name>S8G233_FOMSC</name>
<keyword evidence="3" id="KW-0813">Transport</keyword>
<comment type="similarity">
    <text evidence="2">Belongs to the mitochondrial carrier (TC 2.A.29) family.</text>
</comment>
<dbReference type="HOGENOM" id="CLU_023136_0_0_1"/>
<dbReference type="InParanoid" id="S8G233"/>
<feature type="region of interest" description="Disordered" evidence="8">
    <location>
        <begin position="423"/>
        <end position="448"/>
    </location>
</feature>
<accession>S8G233</accession>
<evidence type="ECO:0000256" key="7">
    <source>
        <dbReference type="ARBA" id="ARBA00023136"/>
    </source>
</evidence>
<gene>
    <name evidence="9" type="ORF">FOMPIDRAFT_1022006</name>
</gene>
<proteinExistence type="inferred from homology"/>
<evidence type="ECO:0000256" key="4">
    <source>
        <dbReference type="ARBA" id="ARBA00022692"/>
    </source>
</evidence>